<dbReference type="InterPro" id="IPR008974">
    <property type="entry name" value="TRAF-like"/>
</dbReference>
<dbReference type="EMBL" id="CM002873">
    <property type="protein sequence ID" value="KFK33729.1"/>
    <property type="molecule type" value="Genomic_DNA"/>
</dbReference>
<dbReference type="eggNOG" id="KOG1987">
    <property type="taxonomic scope" value="Eukaryota"/>
</dbReference>
<dbReference type="Gramene" id="KFK33729">
    <property type="protein sequence ID" value="KFK33729"/>
    <property type="gene ID" value="AALP_AA5G052300"/>
</dbReference>
<feature type="domain" description="MATH" evidence="1">
    <location>
        <begin position="205"/>
        <end position="328"/>
    </location>
</feature>
<reference evidence="3" key="1">
    <citation type="journal article" date="2015" name="Nat. Plants">
        <title>Genome expansion of Arabis alpina linked with retrotransposition and reduced symmetric DNA methylation.</title>
        <authorList>
            <person name="Willing E.M."/>
            <person name="Rawat V."/>
            <person name="Mandakova T."/>
            <person name="Maumus F."/>
            <person name="James G.V."/>
            <person name="Nordstroem K.J."/>
            <person name="Becker C."/>
            <person name="Warthmann N."/>
            <person name="Chica C."/>
            <person name="Szarzynska B."/>
            <person name="Zytnicki M."/>
            <person name="Albani M.C."/>
            <person name="Kiefer C."/>
            <person name="Bergonzi S."/>
            <person name="Castaings L."/>
            <person name="Mateos J.L."/>
            <person name="Berns M.C."/>
            <person name="Bujdoso N."/>
            <person name="Piofczyk T."/>
            <person name="de Lorenzo L."/>
            <person name="Barrero-Sicilia C."/>
            <person name="Mateos I."/>
            <person name="Piednoel M."/>
            <person name="Hagmann J."/>
            <person name="Chen-Min-Tao R."/>
            <person name="Iglesias-Fernandez R."/>
            <person name="Schuster S.C."/>
            <person name="Alonso-Blanco C."/>
            <person name="Roudier F."/>
            <person name="Carbonero P."/>
            <person name="Paz-Ares J."/>
            <person name="Davis S.J."/>
            <person name="Pecinka A."/>
            <person name="Quesneville H."/>
            <person name="Colot V."/>
            <person name="Lysak M.A."/>
            <person name="Weigel D."/>
            <person name="Coupland G."/>
            <person name="Schneeberger K."/>
        </authorList>
    </citation>
    <scope>NUCLEOTIDE SEQUENCE [LARGE SCALE GENOMIC DNA]</scope>
    <source>
        <strain evidence="3">cv. Pajares</strain>
    </source>
</reference>
<proteinExistence type="predicted"/>
<dbReference type="FunFam" id="2.60.210.10:FF:000013">
    <property type="entry name" value="TRAF-like family protein"/>
    <property type="match status" value="1"/>
</dbReference>
<dbReference type="SMART" id="SM00061">
    <property type="entry name" value="MATH"/>
    <property type="match status" value="1"/>
</dbReference>
<dbReference type="Gene3D" id="2.60.210.10">
    <property type="entry name" value="Apoptosis, Tumor Necrosis Factor Receptor Associated Protein 2, Chain A"/>
    <property type="match status" value="2"/>
</dbReference>
<name>A0A087GV27_ARAAL</name>
<evidence type="ECO:0000313" key="2">
    <source>
        <dbReference type="EMBL" id="KFK33729.1"/>
    </source>
</evidence>
<evidence type="ECO:0000313" key="3">
    <source>
        <dbReference type="Proteomes" id="UP000029120"/>
    </source>
</evidence>
<keyword evidence="3" id="KW-1185">Reference proteome</keyword>
<dbReference type="Pfam" id="PF22486">
    <property type="entry name" value="MATH_2"/>
    <property type="match status" value="2"/>
</dbReference>
<dbReference type="OrthoDB" id="192247at2759"/>
<accession>A0A087GV27</accession>
<evidence type="ECO:0000259" key="1">
    <source>
        <dbReference type="PROSITE" id="PS50144"/>
    </source>
</evidence>
<dbReference type="PROSITE" id="PS50144">
    <property type="entry name" value="MATH"/>
    <property type="match status" value="2"/>
</dbReference>
<protein>
    <recommendedName>
        <fullName evidence="1">MATH domain-containing protein</fullName>
    </recommendedName>
</protein>
<dbReference type="PANTHER" id="PTHR46162">
    <property type="entry name" value="TRAF-LIKE FAMILY PROTEIN"/>
    <property type="match status" value="1"/>
</dbReference>
<dbReference type="SUPFAM" id="SSF49599">
    <property type="entry name" value="TRAF domain-like"/>
    <property type="match status" value="2"/>
</dbReference>
<dbReference type="Proteomes" id="UP000029120">
    <property type="component" value="Chromosome 5"/>
</dbReference>
<dbReference type="PANTHER" id="PTHR46162:SF58">
    <property type="entry name" value="TRAF-LIKE FAMILY PROTEIN"/>
    <property type="match status" value="1"/>
</dbReference>
<sequence length="339" mass="39435">MLKMKKILHHPWNQLRFLKLGTTSSISVTDSKISSGELSDRREFKRKQEPSTYCLKIGDFVKFADSPNNERYVSRPFASGGYNWTLIVYPKGNKNEDGEGMLSLYVEIDNSTLVNNPQKTVLAEVKFFIYNQKEDVYLTYQETDAKSFSLFKPFWGQPRTKSYGDIVNLGYGYLFDGQLAIGVDVFVTNTFMQWEAFRFTYDFHHRLYTWPISKFSTLDKEFYVSDKFEIGGRSWTLKLYPSGDGDGEGNSVSLYLVPADVIPYERIYLRAKLRIIDQKDSKHFERQVEFWANRTNSWGFQKFVSFSDLKNTSTGLLVNDVLKVQVAFEDLSKTKYYPE</sequence>
<dbReference type="OMA" id="WFSHRET"/>
<gene>
    <name evidence="2" type="ordered locus">AALP_Aa5g052300</name>
</gene>
<dbReference type="CDD" id="cd00121">
    <property type="entry name" value="MATH"/>
    <property type="match status" value="2"/>
</dbReference>
<feature type="domain" description="MATH" evidence="1">
    <location>
        <begin position="50"/>
        <end position="185"/>
    </location>
</feature>
<dbReference type="AlphaFoldDB" id="A0A087GV27"/>
<dbReference type="InterPro" id="IPR002083">
    <property type="entry name" value="MATH/TRAF_dom"/>
</dbReference>
<organism evidence="2 3">
    <name type="scientific">Arabis alpina</name>
    <name type="common">Alpine rock-cress</name>
    <dbReference type="NCBI Taxonomy" id="50452"/>
    <lineage>
        <taxon>Eukaryota</taxon>
        <taxon>Viridiplantae</taxon>
        <taxon>Streptophyta</taxon>
        <taxon>Embryophyta</taxon>
        <taxon>Tracheophyta</taxon>
        <taxon>Spermatophyta</taxon>
        <taxon>Magnoliopsida</taxon>
        <taxon>eudicotyledons</taxon>
        <taxon>Gunneridae</taxon>
        <taxon>Pentapetalae</taxon>
        <taxon>rosids</taxon>
        <taxon>malvids</taxon>
        <taxon>Brassicales</taxon>
        <taxon>Brassicaceae</taxon>
        <taxon>Arabideae</taxon>
        <taxon>Arabis</taxon>
    </lineage>
</organism>